<feature type="binding site" evidence="4">
    <location>
        <begin position="169"/>
        <end position="172"/>
    </location>
    <ligand>
        <name>(6R)-10-formyltetrahydrofolate</name>
        <dbReference type="ChEBI" id="CHEBI:195366"/>
    </ligand>
</feature>
<comment type="caution">
    <text evidence="7">The sequence shown here is derived from an EMBL/GenBank/DDBJ whole genome shotgun (WGS) entry which is preliminary data.</text>
</comment>
<name>A0ABS5KHC8_9ACTN</name>
<evidence type="ECO:0000259" key="6">
    <source>
        <dbReference type="Pfam" id="PF00551"/>
    </source>
</evidence>
<dbReference type="Gene3D" id="3.40.50.170">
    <property type="entry name" value="Formyl transferase, N-terminal domain"/>
    <property type="match status" value="1"/>
</dbReference>
<proteinExistence type="inferred from homology"/>
<dbReference type="EMBL" id="JAAFYZ010000006">
    <property type="protein sequence ID" value="MBS2545748.1"/>
    <property type="molecule type" value="Genomic_DNA"/>
</dbReference>
<accession>A0ABS5KHC8</accession>
<evidence type="ECO:0000256" key="4">
    <source>
        <dbReference type="HAMAP-Rule" id="MF_01930"/>
    </source>
</evidence>
<dbReference type="GO" id="GO:0004644">
    <property type="term" value="F:phosphoribosylglycinamide formyltransferase activity"/>
    <property type="evidence" value="ECO:0007669"/>
    <property type="project" value="UniProtKB-EC"/>
</dbReference>
<comment type="function">
    <text evidence="4">Catalyzes the transfer of a formyl group from 10-formyltetrahydrofolate to 5-phospho-ribosyl-glycinamide (GAR), producing 5-phospho-ribosyl-N-formylglycinamide (FGAR) and tetrahydrofolate.</text>
</comment>
<feature type="binding site" evidence="4">
    <location>
        <position position="186"/>
    </location>
    <ligand>
        <name>(6R)-10-formyltetrahydrofolate</name>
        <dbReference type="ChEBI" id="CHEBI:195366"/>
    </ligand>
</feature>
<comment type="similarity">
    <text evidence="4">Belongs to the GART family.</text>
</comment>
<keyword evidence="2 4" id="KW-0808">Transferase</keyword>
<dbReference type="PANTHER" id="PTHR43369">
    <property type="entry name" value="PHOSPHORIBOSYLGLYCINAMIDE FORMYLTRANSFERASE"/>
    <property type="match status" value="1"/>
</dbReference>
<evidence type="ECO:0000256" key="5">
    <source>
        <dbReference type="SAM" id="MobiDB-lite"/>
    </source>
</evidence>
<dbReference type="InterPro" id="IPR002376">
    <property type="entry name" value="Formyl_transf_N"/>
</dbReference>
<reference evidence="7 8" key="1">
    <citation type="submission" date="2020-02" db="EMBL/GenBank/DDBJ databases">
        <title>Acidophilic actinobacteria isolated from forest soil.</title>
        <authorList>
            <person name="Golinska P."/>
        </authorList>
    </citation>
    <scope>NUCLEOTIDE SEQUENCE [LARGE SCALE GENOMIC DNA]</scope>
    <source>
        <strain evidence="7 8">NL8</strain>
    </source>
</reference>
<keyword evidence="8" id="KW-1185">Reference proteome</keyword>
<sequence length="279" mass="29490">MATPPVQVGWVRPADNSKHPYKEAAVVVHPEGTKSPPGLVEHRPGAPARIVVLVSGSGTNLQALIDAEHAEKAQRAEKAEHAERAQQAAKAEPAAPAFGATAAPAFGATIVAVGADRTGIQGLDRAEQAGIPTFALRVKDFATREDWDRALRDKVAEYEPDLVVSAGFMKLLGPDFLTAFRGRVINTHPALSPSFPGMHGPADALAYGVKVTGCTVFFVAGGVDDGPVIAQVAVPVEDGDDVATLHERIKTAERALLVDVVGRLARHGWTIDNRKVTFQ</sequence>
<keyword evidence="3 4" id="KW-0658">Purine biosynthesis</keyword>
<dbReference type="Proteomes" id="UP000730482">
    <property type="component" value="Unassembled WGS sequence"/>
</dbReference>
<feature type="region of interest" description="Disordered" evidence="5">
    <location>
        <begin position="75"/>
        <end position="96"/>
    </location>
</feature>
<feature type="binding site" evidence="4">
    <location>
        <position position="144"/>
    </location>
    <ligand>
        <name>(6R)-10-formyltetrahydrofolate</name>
        <dbReference type="ChEBI" id="CHEBI:195366"/>
    </ligand>
</feature>
<dbReference type="CDD" id="cd08645">
    <property type="entry name" value="FMT_core_GART"/>
    <property type="match status" value="1"/>
</dbReference>
<evidence type="ECO:0000256" key="2">
    <source>
        <dbReference type="ARBA" id="ARBA00022679"/>
    </source>
</evidence>
<comment type="pathway">
    <text evidence="1 4">Purine metabolism; IMP biosynthesis via de novo pathway; N(2)-formyl-N(1)-(5-phospho-D-ribosyl)glycinamide from N(1)-(5-phospho-D-ribosyl)glycinamide (10-formyl THF route): step 1/1.</text>
</comment>
<dbReference type="HAMAP" id="MF_01930">
    <property type="entry name" value="PurN"/>
    <property type="match status" value="1"/>
</dbReference>
<evidence type="ECO:0000256" key="1">
    <source>
        <dbReference type="ARBA" id="ARBA00005054"/>
    </source>
</evidence>
<feature type="site" description="Raises pKa of active site His" evidence="4">
    <location>
        <position position="224"/>
    </location>
</feature>
<feature type="active site" description="Proton donor" evidence="4">
    <location>
        <position position="188"/>
    </location>
</feature>
<feature type="compositionally biased region" description="Low complexity" evidence="5">
    <location>
        <begin position="85"/>
        <end position="96"/>
    </location>
</feature>
<organism evidence="7 8">
    <name type="scientific">Catenulispora pinistramenti</name>
    <dbReference type="NCBI Taxonomy" id="2705254"/>
    <lineage>
        <taxon>Bacteria</taxon>
        <taxon>Bacillati</taxon>
        <taxon>Actinomycetota</taxon>
        <taxon>Actinomycetes</taxon>
        <taxon>Catenulisporales</taxon>
        <taxon>Catenulisporaceae</taxon>
        <taxon>Catenulispora</taxon>
    </lineage>
</organism>
<dbReference type="Pfam" id="PF00551">
    <property type="entry name" value="Formyl_trans_N"/>
    <property type="match status" value="1"/>
</dbReference>
<dbReference type="InterPro" id="IPR004607">
    <property type="entry name" value="GART"/>
</dbReference>
<evidence type="ECO:0000313" key="8">
    <source>
        <dbReference type="Proteomes" id="UP000730482"/>
    </source>
</evidence>
<protein>
    <recommendedName>
        <fullName evidence="4">Phosphoribosylglycinamide formyltransferase</fullName>
        <ecNumber evidence="4">2.1.2.2</ecNumber>
    </recommendedName>
    <alternativeName>
        <fullName evidence="4">5'-phosphoribosylglycinamide transformylase</fullName>
    </alternativeName>
    <alternativeName>
        <fullName evidence="4">GAR transformylase</fullName>
        <shortName evidence="4">GART</shortName>
    </alternativeName>
</protein>
<gene>
    <name evidence="4" type="primary">purN</name>
    <name evidence="7" type="ORF">KGQ19_02580</name>
</gene>
<feature type="binding site" evidence="4">
    <location>
        <begin position="58"/>
        <end position="60"/>
    </location>
    <ligand>
        <name>N(1)-(5-phospho-beta-D-ribosyl)glycinamide</name>
        <dbReference type="ChEBI" id="CHEBI:143788"/>
    </ligand>
</feature>
<feature type="compositionally biased region" description="Basic and acidic residues" evidence="5">
    <location>
        <begin position="75"/>
        <end position="84"/>
    </location>
</feature>
<dbReference type="NCBIfam" id="TIGR00639">
    <property type="entry name" value="PurN"/>
    <property type="match status" value="1"/>
</dbReference>
<dbReference type="SUPFAM" id="SSF53328">
    <property type="entry name" value="Formyltransferase"/>
    <property type="match status" value="1"/>
</dbReference>
<evidence type="ECO:0000313" key="7">
    <source>
        <dbReference type="EMBL" id="MBS2545748.1"/>
    </source>
</evidence>
<dbReference type="EC" id="2.1.2.2" evidence="4"/>
<feature type="domain" description="Formyl transferase N-terminal" evidence="6">
    <location>
        <begin position="104"/>
        <end position="261"/>
    </location>
</feature>
<dbReference type="InterPro" id="IPR036477">
    <property type="entry name" value="Formyl_transf_N_sf"/>
</dbReference>
<dbReference type="PANTHER" id="PTHR43369:SF2">
    <property type="entry name" value="PHOSPHORIBOSYLGLYCINAMIDE FORMYLTRANSFERASE"/>
    <property type="match status" value="1"/>
</dbReference>
<evidence type="ECO:0000256" key="3">
    <source>
        <dbReference type="ARBA" id="ARBA00022755"/>
    </source>
</evidence>
<comment type="catalytic activity">
    <reaction evidence="4">
        <text>N(1)-(5-phospho-beta-D-ribosyl)glycinamide + (6R)-10-formyltetrahydrofolate = N(2)-formyl-N(1)-(5-phospho-beta-D-ribosyl)glycinamide + (6S)-5,6,7,8-tetrahydrofolate + H(+)</text>
        <dbReference type="Rhea" id="RHEA:15053"/>
        <dbReference type="ChEBI" id="CHEBI:15378"/>
        <dbReference type="ChEBI" id="CHEBI:57453"/>
        <dbReference type="ChEBI" id="CHEBI:143788"/>
        <dbReference type="ChEBI" id="CHEBI:147286"/>
        <dbReference type="ChEBI" id="CHEBI:195366"/>
        <dbReference type="EC" id="2.1.2.2"/>
    </reaction>
</comment>